<dbReference type="InterPro" id="IPR001451">
    <property type="entry name" value="Hexapep"/>
</dbReference>
<accession>A0A370L2X1</accession>
<keyword evidence="3" id="KW-0677">Repeat</keyword>
<dbReference type="CDD" id="cd03349">
    <property type="entry name" value="LbH_XAT"/>
    <property type="match status" value="1"/>
</dbReference>
<evidence type="ECO:0000256" key="1">
    <source>
        <dbReference type="ARBA" id="ARBA00007274"/>
    </source>
</evidence>
<dbReference type="InterPro" id="IPR050179">
    <property type="entry name" value="Trans_hexapeptide_repeat"/>
</dbReference>
<dbReference type="EMBL" id="QQTP01000012">
    <property type="protein sequence ID" value="RDJ21518.1"/>
    <property type="molecule type" value="Genomic_DNA"/>
</dbReference>
<keyword evidence="2 5" id="KW-0808">Transferase</keyword>
<proteinExistence type="inferred from homology"/>
<dbReference type="PROSITE" id="PS00101">
    <property type="entry name" value="HEXAPEP_TRANSFERASES"/>
    <property type="match status" value="1"/>
</dbReference>
<evidence type="ECO:0000313" key="6">
    <source>
        <dbReference type="Proteomes" id="UP000255207"/>
    </source>
</evidence>
<sequence>MPSEPGGLLSPEDALWRPDALAAWWAGLPQGPRGFLRKRINPGNQTRLHLAHLIAKRPGQISAGAYTYGRPKVRFPESGAKLTIGRYGSIADGVEILLGGNHRTEWATTYPFPALPGLWPEATGMDGHDATRGDVSIGHDVWIGSQAMILSGVTIGHGAVIAACAVVVKDVAPYAIVGGNPAREIRKRLPEADIAALLDARWWDLPETEVRKLLPLLMSENVGGLVERIRSGAATGA</sequence>
<evidence type="ECO:0000256" key="2">
    <source>
        <dbReference type="ARBA" id="ARBA00022679"/>
    </source>
</evidence>
<dbReference type="AlphaFoldDB" id="A0A370L2X1"/>
<comment type="caution">
    <text evidence="5">The sequence shown here is derived from an EMBL/GenBank/DDBJ whole genome shotgun (WGS) entry which is preliminary data.</text>
</comment>
<dbReference type="PANTHER" id="PTHR43300">
    <property type="entry name" value="ACETYLTRANSFERASE"/>
    <property type="match status" value="1"/>
</dbReference>
<dbReference type="OrthoDB" id="9815592at2"/>
<keyword evidence="4" id="KW-0012">Acyltransferase</keyword>
<evidence type="ECO:0000256" key="3">
    <source>
        <dbReference type="ARBA" id="ARBA00022737"/>
    </source>
</evidence>
<dbReference type="Gene3D" id="2.160.10.10">
    <property type="entry name" value="Hexapeptide repeat proteins"/>
    <property type="match status" value="1"/>
</dbReference>
<reference evidence="6" key="1">
    <citation type="submission" date="2018-07" db="EMBL/GenBank/DDBJ databases">
        <authorList>
            <person name="Safronova V.I."/>
            <person name="Chirak E.R."/>
            <person name="Sazanova A.L."/>
        </authorList>
    </citation>
    <scope>NUCLEOTIDE SEQUENCE [LARGE SCALE GENOMIC DNA]</scope>
    <source>
        <strain evidence="6">RCAM04685</strain>
    </source>
</reference>
<name>A0A370L2X1_9HYPH</name>
<dbReference type="Proteomes" id="UP000255207">
    <property type="component" value="Unassembled WGS sequence"/>
</dbReference>
<dbReference type="InterPro" id="IPR011004">
    <property type="entry name" value="Trimer_LpxA-like_sf"/>
</dbReference>
<dbReference type="InterPro" id="IPR018357">
    <property type="entry name" value="Hexapep_transf_CS"/>
</dbReference>
<comment type="similarity">
    <text evidence="1">Belongs to the transferase hexapeptide repeat family.</text>
</comment>
<gene>
    <name evidence="5" type="ORF">DWE98_21055</name>
</gene>
<evidence type="ECO:0000313" key="5">
    <source>
        <dbReference type="EMBL" id="RDJ21518.1"/>
    </source>
</evidence>
<evidence type="ECO:0000256" key="4">
    <source>
        <dbReference type="ARBA" id="ARBA00023315"/>
    </source>
</evidence>
<dbReference type="PANTHER" id="PTHR43300:SF11">
    <property type="entry name" value="ACETYLTRANSFERASE RV3034C-RELATED"/>
    <property type="match status" value="1"/>
</dbReference>
<dbReference type="GO" id="GO:0016746">
    <property type="term" value="F:acyltransferase activity"/>
    <property type="evidence" value="ECO:0007669"/>
    <property type="project" value="UniProtKB-KW"/>
</dbReference>
<keyword evidence="6" id="KW-1185">Reference proteome</keyword>
<organism evidence="5 6">
    <name type="scientific">Bosea caraganae</name>
    <dbReference type="NCBI Taxonomy" id="2763117"/>
    <lineage>
        <taxon>Bacteria</taxon>
        <taxon>Pseudomonadati</taxon>
        <taxon>Pseudomonadota</taxon>
        <taxon>Alphaproteobacteria</taxon>
        <taxon>Hyphomicrobiales</taxon>
        <taxon>Boseaceae</taxon>
        <taxon>Bosea</taxon>
    </lineage>
</organism>
<dbReference type="RefSeq" id="WP_114831266.1">
    <property type="nucleotide sequence ID" value="NZ_QQTO01000033.1"/>
</dbReference>
<dbReference type="SUPFAM" id="SSF51161">
    <property type="entry name" value="Trimeric LpxA-like enzymes"/>
    <property type="match status" value="1"/>
</dbReference>
<dbReference type="Pfam" id="PF00132">
    <property type="entry name" value="Hexapep"/>
    <property type="match status" value="1"/>
</dbReference>
<protein>
    <submittedName>
        <fullName evidence="5">Antibiotic acetyltransferase</fullName>
    </submittedName>
</protein>